<proteinExistence type="predicted"/>
<dbReference type="EMBL" id="CBXE010000480">
    <property type="protein sequence ID" value="CDL87122.1"/>
    <property type="molecule type" value="Genomic_DNA"/>
</dbReference>
<comment type="caution">
    <text evidence="1">The sequence shown here is derived from an EMBL/GenBank/DDBJ whole genome shotgun (WGS) entry which is preliminary data.</text>
</comment>
<name>W1J8P2_9GAMM</name>
<evidence type="ECO:0000313" key="2">
    <source>
        <dbReference type="Proteomes" id="UP000019197"/>
    </source>
</evidence>
<sequence length="92" mass="10692">MAVEKESVEHDNTVFGGLLGLVHHCLHRAWIRQLLEWHYNKVLADFLCNVRENALCAAQLKSANVDDWKGQLDWNLKFVHLLCNIAHRLSFK</sequence>
<dbReference type="Proteomes" id="UP000019197">
    <property type="component" value="Unassembled WGS sequence"/>
</dbReference>
<protein>
    <submittedName>
        <fullName evidence="1">Uncharacterized protein</fullName>
    </submittedName>
</protein>
<accession>W1J8P2</accession>
<evidence type="ECO:0000313" key="1">
    <source>
        <dbReference type="EMBL" id="CDL87122.1"/>
    </source>
</evidence>
<organism evidence="1 2">
    <name type="scientific">Xenorhabdus cabanillasii JM26</name>
    <dbReference type="NCBI Taxonomy" id="1427517"/>
    <lineage>
        <taxon>Bacteria</taxon>
        <taxon>Pseudomonadati</taxon>
        <taxon>Pseudomonadota</taxon>
        <taxon>Gammaproteobacteria</taxon>
        <taxon>Enterobacterales</taxon>
        <taxon>Morganellaceae</taxon>
        <taxon>Xenorhabdus</taxon>
    </lineage>
</organism>
<dbReference type="AlphaFoldDB" id="W1J8P2"/>
<reference evidence="1 2" key="1">
    <citation type="submission" date="2013-11" db="EMBL/GenBank/DDBJ databases">
        <title>Draft genome sequence and annotation of the entomopathogenic bacterium, Xenorhabdus cabanillasi strain JM26.</title>
        <authorList>
            <person name="Gualtieri M."/>
            <person name="Ogier J.C."/>
            <person name="Pages S."/>
            <person name="Givaudan A."/>
            <person name="Gaudriault S."/>
        </authorList>
    </citation>
    <scope>NUCLEOTIDE SEQUENCE [LARGE SCALE GENOMIC DNA]</scope>
    <source>
        <strain evidence="1 2">JM26</strain>
    </source>
</reference>
<gene>
    <name evidence="1" type="ORF">XCR1_840082</name>
</gene>